<sequence length="131" mass="15139">MELPIRLSHDSKEPFYHQIEEQLKALISSGQLKEDTPLPSIRALSKDLEVSVITTKRAYQNLEVQGFIRTAQGKGTFVKAVDQTEKDEAIRKQIHQSLEEAVSKARSYQFSKNEVFKIIDEIYESFERRNP</sequence>
<dbReference type="GO" id="GO:0003700">
    <property type="term" value="F:DNA-binding transcription factor activity"/>
    <property type="evidence" value="ECO:0007669"/>
    <property type="project" value="InterPro"/>
</dbReference>
<protein>
    <submittedName>
        <fullName evidence="5">GntR family transcriptional regulator</fullName>
    </submittedName>
</protein>
<evidence type="ECO:0000313" key="6">
    <source>
        <dbReference type="Proteomes" id="UP000243524"/>
    </source>
</evidence>
<dbReference type="CDD" id="cd07377">
    <property type="entry name" value="WHTH_GntR"/>
    <property type="match status" value="1"/>
</dbReference>
<evidence type="ECO:0000256" key="3">
    <source>
        <dbReference type="ARBA" id="ARBA00023163"/>
    </source>
</evidence>
<evidence type="ECO:0000313" key="5">
    <source>
        <dbReference type="EMBL" id="PKR77305.1"/>
    </source>
</evidence>
<dbReference type="InterPro" id="IPR036388">
    <property type="entry name" value="WH-like_DNA-bd_sf"/>
</dbReference>
<dbReference type="EMBL" id="PJNH01000003">
    <property type="protein sequence ID" value="PKR77305.1"/>
    <property type="molecule type" value="Genomic_DNA"/>
</dbReference>
<dbReference type="Gene3D" id="1.10.10.10">
    <property type="entry name" value="Winged helix-like DNA-binding domain superfamily/Winged helix DNA-binding domain"/>
    <property type="match status" value="1"/>
</dbReference>
<gene>
    <name evidence="5" type="ORF">CEY16_11260</name>
</gene>
<proteinExistence type="predicted"/>
<dbReference type="SUPFAM" id="SSF46785">
    <property type="entry name" value="Winged helix' DNA-binding domain"/>
    <property type="match status" value="1"/>
</dbReference>
<evidence type="ECO:0000259" key="4">
    <source>
        <dbReference type="PROSITE" id="PS50949"/>
    </source>
</evidence>
<evidence type="ECO:0000256" key="2">
    <source>
        <dbReference type="ARBA" id="ARBA00023125"/>
    </source>
</evidence>
<keyword evidence="2" id="KW-0238">DNA-binding</keyword>
<dbReference type="PROSITE" id="PS50949">
    <property type="entry name" value="HTH_GNTR"/>
    <property type="match status" value="1"/>
</dbReference>
<name>A0A2I0QSH6_9BACI</name>
<dbReference type="SMART" id="SM00345">
    <property type="entry name" value="HTH_GNTR"/>
    <property type="match status" value="1"/>
</dbReference>
<accession>A0A2I0QSH6</accession>
<evidence type="ECO:0000256" key="1">
    <source>
        <dbReference type="ARBA" id="ARBA00023015"/>
    </source>
</evidence>
<dbReference type="RefSeq" id="WP_101332133.1">
    <property type="nucleotide sequence ID" value="NZ_PJNH01000003.1"/>
</dbReference>
<reference evidence="5 6" key="1">
    <citation type="submission" date="2017-06" db="EMBL/GenBank/DDBJ databases">
        <title>the draft geome sequence of Illustriluteabacillus marina B3227.</title>
        <authorList>
            <person name="He R.-H."/>
            <person name="Du Z.-J."/>
        </authorList>
    </citation>
    <scope>NUCLEOTIDE SEQUENCE [LARGE SCALE GENOMIC DNA]</scope>
    <source>
        <strain evidence="5 6">B3227</strain>
    </source>
</reference>
<keyword evidence="1" id="KW-0805">Transcription regulation</keyword>
<dbReference type="OrthoDB" id="9801546at2"/>
<organism evidence="5 6">
    <name type="scientific">Halalkalibacillus sediminis</name>
    <dbReference type="NCBI Taxonomy" id="2018042"/>
    <lineage>
        <taxon>Bacteria</taxon>
        <taxon>Bacillati</taxon>
        <taxon>Bacillota</taxon>
        <taxon>Bacilli</taxon>
        <taxon>Bacillales</taxon>
        <taxon>Bacillaceae</taxon>
        <taxon>Halalkalibacillus</taxon>
    </lineage>
</organism>
<dbReference type="InterPro" id="IPR000524">
    <property type="entry name" value="Tscrpt_reg_HTH_GntR"/>
</dbReference>
<dbReference type="InterPro" id="IPR036390">
    <property type="entry name" value="WH_DNA-bd_sf"/>
</dbReference>
<dbReference type="Proteomes" id="UP000243524">
    <property type="component" value="Unassembled WGS sequence"/>
</dbReference>
<dbReference type="Pfam" id="PF00392">
    <property type="entry name" value="GntR"/>
    <property type="match status" value="1"/>
</dbReference>
<keyword evidence="3" id="KW-0804">Transcription</keyword>
<dbReference type="PANTHER" id="PTHR38445">
    <property type="entry name" value="HTH-TYPE TRANSCRIPTIONAL REPRESSOR YTRA"/>
    <property type="match status" value="1"/>
</dbReference>
<dbReference type="GO" id="GO:0003677">
    <property type="term" value="F:DNA binding"/>
    <property type="evidence" value="ECO:0007669"/>
    <property type="project" value="UniProtKB-KW"/>
</dbReference>
<comment type="caution">
    <text evidence="5">The sequence shown here is derived from an EMBL/GenBank/DDBJ whole genome shotgun (WGS) entry which is preliminary data.</text>
</comment>
<feature type="domain" description="HTH gntR-type" evidence="4">
    <location>
        <begin position="13"/>
        <end position="81"/>
    </location>
</feature>
<dbReference type="AlphaFoldDB" id="A0A2I0QSH6"/>
<dbReference type="PANTHER" id="PTHR38445:SF7">
    <property type="entry name" value="GNTR-FAMILY TRANSCRIPTIONAL REGULATOR"/>
    <property type="match status" value="1"/>
</dbReference>
<keyword evidence="6" id="KW-1185">Reference proteome</keyword>